<organism evidence="2 3">
    <name type="scientific">Bacillus salipaludis</name>
    <dbReference type="NCBI Taxonomy" id="2547811"/>
    <lineage>
        <taxon>Bacteria</taxon>
        <taxon>Bacillati</taxon>
        <taxon>Bacillota</taxon>
        <taxon>Bacilli</taxon>
        <taxon>Bacillales</taxon>
        <taxon>Bacillaceae</taxon>
        <taxon>Bacillus</taxon>
    </lineage>
</organism>
<evidence type="ECO:0000313" key="3">
    <source>
        <dbReference type="Proteomes" id="UP000295132"/>
    </source>
</evidence>
<dbReference type="RefSeq" id="WP_133338522.1">
    <property type="nucleotide sequence ID" value="NZ_JAVGVR010000001.1"/>
</dbReference>
<dbReference type="InterPro" id="IPR021525">
    <property type="entry name" value="DUF3189"/>
</dbReference>
<dbReference type="Proteomes" id="UP000295132">
    <property type="component" value="Unassembled WGS sequence"/>
</dbReference>
<protein>
    <submittedName>
        <fullName evidence="2">DUF3189 family protein</fullName>
    </submittedName>
</protein>
<accession>A0A4R5VKD5</accession>
<dbReference type="Pfam" id="PF11385">
    <property type="entry name" value="DUF3189"/>
    <property type="match status" value="1"/>
</dbReference>
<evidence type="ECO:0000313" key="2">
    <source>
        <dbReference type="EMBL" id="TDK58397.1"/>
    </source>
</evidence>
<dbReference type="Proteomes" id="UP001178888">
    <property type="component" value="Unassembled WGS sequence"/>
</dbReference>
<reference evidence="2 3" key="1">
    <citation type="submission" date="2019-03" db="EMBL/GenBank/DDBJ databases">
        <title>Bacillus niacini sp. nov. a Nicotinate-Metabolizing Mesophile Isolated from Soil.</title>
        <authorList>
            <person name="Zhang G."/>
        </authorList>
    </citation>
    <scope>NUCLEOTIDE SEQUENCE [LARGE SCALE GENOMIC DNA]</scope>
    <source>
        <strain evidence="2 3">WN066</strain>
    </source>
</reference>
<evidence type="ECO:0000313" key="1">
    <source>
        <dbReference type="EMBL" id="MDQ6596287.1"/>
    </source>
</evidence>
<gene>
    <name evidence="2" type="ORF">E2K98_23485</name>
    <name evidence="1" type="ORF">RCG21_07830</name>
</gene>
<dbReference type="AlphaFoldDB" id="A0A4R5VKD5"/>
<comment type="caution">
    <text evidence="2">The sequence shown here is derived from an EMBL/GenBank/DDBJ whole genome shotgun (WGS) entry which is preliminary data.</text>
</comment>
<evidence type="ECO:0000313" key="4">
    <source>
        <dbReference type="Proteomes" id="UP001178888"/>
    </source>
</evidence>
<dbReference type="EMBL" id="SMYO01000014">
    <property type="protein sequence ID" value="TDK58397.1"/>
    <property type="molecule type" value="Genomic_DNA"/>
</dbReference>
<dbReference type="EMBL" id="JAVGVR010000001">
    <property type="protein sequence ID" value="MDQ6596287.1"/>
    <property type="molecule type" value="Genomic_DNA"/>
</dbReference>
<sequence>MIYIYNDYGGTHTTSLAAAYHLKQLPQSERKLTTEEILNVQYFNKLTHADFGKIIFHGIDEDGNSVYTIGRKRNKLVVPALKELSLLLQSKFAFEEKIIFSNTSPTVPFVMSMGGFFSRGIKIDAIGVPLLIKGAKKCCDNIFRLVENTKEIGKTSFAEKVIILENEMYKS</sequence>
<name>A0A4R5VKD5_9BACI</name>
<keyword evidence="4" id="KW-1185">Reference proteome</keyword>
<reference evidence="1" key="2">
    <citation type="submission" date="2023-08" db="EMBL/GenBank/DDBJ databases">
        <title>Nitrogen cycling bacteria in agricultural field soils.</title>
        <authorList>
            <person name="Jang J."/>
        </authorList>
    </citation>
    <scope>NUCLEOTIDE SEQUENCE</scope>
    <source>
        <strain evidence="1">PS3-36</strain>
    </source>
</reference>
<proteinExistence type="predicted"/>